<dbReference type="Proteomes" id="UP000885830">
    <property type="component" value="Unassembled WGS sequence"/>
</dbReference>
<feature type="transmembrane region" description="Helical" evidence="1">
    <location>
        <begin position="114"/>
        <end position="136"/>
    </location>
</feature>
<sequence>MDVTTVQDAIDQIPPDAWPLIENMLRLTLIVTGVWLALNIFIFLRRRASNLTPVHAARKNKKAEPDFLSVDKKARKSALKRGEGLEKDLDRRDKDEQRAARRAARAKMSAGQRIASLVSFLMSFFTLATMIYGAIFQVSRMGQLMQEYSTMERISTVVKTHPVSVSIASLVIIYHIYRFVSGQKWKEG</sequence>
<reference evidence="2" key="1">
    <citation type="journal article" date="2020" name="mSystems">
        <title>Genome- and Community-Level Interaction Insights into Carbon Utilization and Element Cycling Functions of Hydrothermarchaeota in Hydrothermal Sediment.</title>
        <authorList>
            <person name="Zhou Z."/>
            <person name="Liu Y."/>
            <person name="Xu W."/>
            <person name="Pan J."/>
            <person name="Luo Z.H."/>
            <person name="Li M."/>
        </authorList>
    </citation>
    <scope>NUCLEOTIDE SEQUENCE [LARGE SCALE GENOMIC DNA]</scope>
    <source>
        <strain evidence="2">HyVt-485</strain>
    </source>
</reference>
<comment type="caution">
    <text evidence="2">The sequence shown here is derived from an EMBL/GenBank/DDBJ whole genome shotgun (WGS) entry which is preliminary data.</text>
</comment>
<keyword evidence="1" id="KW-1133">Transmembrane helix</keyword>
<feature type="transmembrane region" description="Helical" evidence="1">
    <location>
        <begin position="156"/>
        <end position="177"/>
    </location>
</feature>
<organism evidence="2">
    <name type="scientific">Hellea balneolensis</name>
    <dbReference type="NCBI Taxonomy" id="287478"/>
    <lineage>
        <taxon>Bacteria</taxon>
        <taxon>Pseudomonadati</taxon>
        <taxon>Pseudomonadota</taxon>
        <taxon>Alphaproteobacteria</taxon>
        <taxon>Maricaulales</taxon>
        <taxon>Robiginitomaculaceae</taxon>
        <taxon>Hellea</taxon>
    </lineage>
</organism>
<dbReference type="AlphaFoldDB" id="A0A7C5LRI9"/>
<gene>
    <name evidence="2" type="ORF">ENJ42_00835</name>
</gene>
<name>A0A7C5LRI9_9PROT</name>
<evidence type="ECO:0000313" key="2">
    <source>
        <dbReference type="EMBL" id="HHL42137.1"/>
    </source>
</evidence>
<keyword evidence="1" id="KW-0472">Membrane</keyword>
<evidence type="ECO:0000256" key="1">
    <source>
        <dbReference type="SAM" id="Phobius"/>
    </source>
</evidence>
<proteinExistence type="predicted"/>
<protein>
    <submittedName>
        <fullName evidence="2">Uncharacterized protein</fullName>
    </submittedName>
</protein>
<accession>A0A7C5LRI9</accession>
<feature type="transmembrane region" description="Helical" evidence="1">
    <location>
        <begin position="24"/>
        <end position="44"/>
    </location>
</feature>
<dbReference type="EMBL" id="DRMJ01000039">
    <property type="protein sequence ID" value="HHL42137.1"/>
    <property type="molecule type" value="Genomic_DNA"/>
</dbReference>
<keyword evidence="1" id="KW-0812">Transmembrane</keyword>